<dbReference type="KEGG" id="gtt:GUITHDRAFT_155853"/>
<dbReference type="PANTHER" id="PTHR15907">
    <property type="entry name" value="DUF614 FAMILY PROTEIN-RELATED"/>
    <property type="match status" value="1"/>
</dbReference>
<accession>L1ID62</accession>
<evidence type="ECO:0000313" key="3">
    <source>
        <dbReference type="Proteomes" id="UP000011087"/>
    </source>
</evidence>
<dbReference type="Pfam" id="PF04749">
    <property type="entry name" value="PLAC8"/>
    <property type="match status" value="1"/>
</dbReference>
<dbReference type="InterPro" id="IPR006461">
    <property type="entry name" value="PLAC_motif_containing"/>
</dbReference>
<dbReference type="EMBL" id="JH993121">
    <property type="protein sequence ID" value="EKX34037.1"/>
    <property type="molecule type" value="Genomic_DNA"/>
</dbReference>
<gene>
    <name evidence="1" type="ORF">GUITHDRAFT_155853</name>
</gene>
<dbReference type="NCBIfam" id="TIGR01571">
    <property type="entry name" value="A_thal_Cys_rich"/>
    <property type="match status" value="1"/>
</dbReference>
<dbReference type="GeneID" id="17290777"/>
<proteinExistence type="predicted"/>
<sequence>MSWSTGLFSCWDDFETMMNGTVLCGATVCLMSVNNSVDMNGGRPSCNIPTRRLWRVSRDCGCSERDTAMLINSLLCAMFPCMGMYWRKQIRDAFSIQGSMSGDCFACACCFPCAAMQEAREIKKRGGSVNAPVQIQMS</sequence>
<dbReference type="AlphaFoldDB" id="L1ID62"/>
<keyword evidence="3" id="KW-1185">Reference proteome</keyword>
<dbReference type="OMA" id="ESCAKPC"/>
<evidence type="ECO:0000313" key="2">
    <source>
        <dbReference type="EnsemblProtists" id="EKX34037"/>
    </source>
</evidence>
<dbReference type="PaxDb" id="55529-EKX34037"/>
<reference evidence="3" key="2">
    <citation type="submission" date="2012-11" db="EMBL/GenBank/DDBJ databases">
        <authorList>
            <person name="Kuo A."/>
            <person name="Curtis B.A."/>
            <person name="Tanifuji G."/>
            <person name="Burki F."/>
            <person name="Gruber A."/>
            <person name="Irimia M."/>
            <person name="Maruyama S."/>
            <person name="Arias M.C."/>
            <person name="Ball S.G."/>
            <person name="Gile G.H."/>
            <person name="Hirakawa Y."/>
            <person name="Hopkins J.F."/>
            <person name="Rensing S.A."/>
            <person name="Schmutz J."/>
            <person name="Symeonidi A."/>
            <person name="Elias M."/>
            <person name="Eveleigh R.J."/>
            <person name="Herman E.K."/>
            <person name="Klute M.J."/>
            <person name="Nakayama T."/>
            <person name="Obornik M."/>
            <person name="Reyes-Prieto A."/>
            <person name="Armbrust E.V."/>
            <person name="Aves S.J."/>
            <person name="Beiko R.G."/>
            <person name="Coutinho P."/>
            <person name="Dacks J.B."/>
            <person name="Durnford D.G."/>
            <person name="Fast N.M."/>
            <person name="Green B.R."/>
            <person name="Grisdale C."/>
            <person name="Hempe F."/>
            <person name="Henrissat B."/>
            <person name="Hoppner M.P."/>
            <person name="Ishida K.-I."/>
            <person name="Kim E."/>
            <person name="Koreny L."/>
            <person name="Kroth P.G."/>
            <person name="Liu Y."/>
            <person name="Malik S.-B."/>
            <person name="Maier U.G."/>
            <person name="McRose D."/>
            <person name="Mock T."/>
            <person name="Neilson J.A."/>
            <person name="Onodera N.T."/>
            <person name="Poole A.M."/>
            <person name="Pritham E.J."/>
            <person name="Richards T.A."/>
            <person name="Rocap G."/>
            <person name="Roy S.W."/>
            <person name="Sarai C."/>
            <person name="Schaack S."/>
            <person name="Shirato S."/>
            <person name="Slamovits C.H."/>
            <person name="Spencer D.F."/>
            <person name="Suzuki S."/>
            <person name="Worden A.Z."/>
            <person name="Zauner S."/>
            <person name="Barry K."/>
            <person name="Bell C."/>
            <person name="Bharti A.K."/>
            <person name="Crow J.A."/>
            <person name="Grimwood J."/>
            <person name="Kramer R."/>
            <person name="Lindquist E."/>
            <person name="Lucas S."/>
            <person name="Salamov A."/>
            <person name="McFadden G.I."/>
            <person name="Lane C.E."/>
            <person name="Keeling P.J."/>
            <person name="Gray M.W."/>
            <person name="Grigoriev I.V."/>
            <person name="Archibald J.M."/>
        </authorList>
    </citation>
    <scope>NUCLEOTIDE SEQUENCE</scope>
    <source>
        <strain evidence="3">CCMP2712</strain>
    </source>
</reference>
<dbReference type="Proteomes" id="UP000011087">
    <property type="component" value="Unassembled WGS sequence"/>
</dbReference>
<dbReference type="RefSeq" id="XP_005821017.1">
    <property type="nucleotide sequence ID" value="XM_005820960.1"/>
</dbReference>
<name>L1ID62_GUITC</name>
<reference evidence="2" key="3">
    <citation type="submission" date="2016-03" db="UniProtKB">
        <authorList>
            <consortium name="EnsemblProtists"/>
        </authorList>
    </citation>
    <scope>IDENTIFICATION</scope>
</reference>
<evidence type="ECO:0000313" key="1">
    <source>
        <dbReference type="EMBL" id="EKX34037.1"/>
    </source>
</evidence>
<dbReference type="HOGENOM" id="CLU_1859071_0_0_1"/>
<organism evidence="1">
    <name type="scientific">Guillardia theta (strain CCMP2712)</name>
    <name type="common">Cryptophyte</name>
    <dbReference type="NCBI Taxonomy" id="905079"/>
    <lineage>
        <taxon>Eukaryota</taxon>
        <taxon>Cryptophyceae</taxon>
        <taxon>Pyrenomonadales</taxon>
        <taxon>Geminigeraceae</taxon>
        <taxon>Guillardia</taxon>
    </lineage>
</organism>
<dbReference type="EnsemblProtists" id="EKX34037">
    <property type="protein sequence ID" value="EKX34037"/>
    <property type="gene ID" value="GUITHDRAFT_155853"/>
</dbReference>
<protein>
    <submittedName>
        <fullName evidence="1 2">Uncharacterized protein</fullName>
    </submittedName>
</protein>
<reference evidence="1 3" key="1">
    <citation type="journal article" date="2012" name="Nature">
        <title>Algal genomes reveal evolutionary mosaicism and the fate of nucleomorphs.</title>
        <authorList>
            <consortium name="DOE Joint Genome Institute"/>
            <person name="Curtis B.A."/>
            <person name="Tanifuji G."/>
            <person name="Burki F."/>
            <person name="Gruber A."/>
            <person name="Irimia M."/>
            <person name="Maruyama S."/>
            <person name="Arias M.C."/>
            <person name="Ball S.G."/>
            <person name="Gile G.H."/>
            <person name="Hirakawa Y."/>
            <person name="Hopkins J.F."/>
            <person name="Kuo A."/>
            <person name="Rensing S.A."/>
            <person name="Schmutz J."/>
            <person name="Symeonidi A."/>
            <person name="Elias M."/>
            <person name="Eveleigh R.J."/>
            <person name="Herman E.K."/>
            <person name="Klute M.J."/>
            <person name="Nakayama T."/>
            <person name="Obornik M."/>
            <person name="Reyes-Prieto A."/>
            <person name="Armbrust E.V."/>
            <person name="Aves S.J."/>
            <person name="Beiko R.G."/>
            <person name="Coutinho P."/>
            <person name="Dacks J.B."/>
            <person name="Durnford D.G."/>
            <person name="Fast N.M."/>
            <person name="Green B.R."/>
            <person name="Grisdale C.J."/>
            <person name="Hempel F."/>
            <person name="Henrissat B."/>
            <person name="Hoppner M.P."/>
            <person name="Ishida K."/>
            <person name="Kim E."/>
            <person name="Koreny L."/>
            <person name="Kroth P.G."/>
            <person name="Liu Y."/>
            <person name="Malik S.B."/>
            <person name="Maier U.G."/>
            <person name="McRose D."/>
            <person name="Mock T."/>
            <person name="Neilson J.A."/>
            <person name="Onodera N.T."/>
            <person name="Poole A.M."/>
            <person name="Pritham E.J."/>
            <person name="Richards T.A."/>
            <person name="Rocap G."/>
            <person name="Roy S.W."/>
            <person name="Sarai C."/>
            <person name="Schaack S."/>
            <person name="Shirato S."/>
            <person name="Slamovits C.H."/>
            <person name="Spencer D.F."/>
            <person name="Suzuki S."/>
            <person name="Worden A.Z."/>
            <person name="Zauner S."/>
            <person name="Barry K."/>
            <person name="Bell C."/>
            <person name="Bharti A.K."/>
            <person name="Crow J.A."/>
            <person name="Grimwood J."/>
            <person name="Kramer R."/>
            <person name="Lindquist E."/>
            <person name="Lucas S."/>
            <person name="Salamov A."/>
            <person name="McFadden G.I."/>
            <person name="Lane C.E."/>
            <person name="Keeling P.J."/>
            <person name="Gray M.W."/>
            <person name="Grigoriev I.V."/>
            <person name="Archibald J.M."/>
        </authorList>
    </citation>
    <scope>NUCLEOTIDE SEQUENCE</scope>
    <source>
        <strain evidence="1 3">CCMP2712</strain>
    </source>
</reference>